<keyword evidence="1" id="KW-0812">Transmembrane</keyword>
<accession>A0A0S3SIJ5</accession>
<evidence type="ECO:0000256" key="1">
    <source>
        <dbReference type="SAM" id="Phobius"/>
    </source>
</evidence>
<proteinExistence type="predicted"/>
<keyword evidence="1" id="KW-1133">Transmembrane helix</keyword>
<dbReference type="EMBL" id="AP015040">
    <property type="protein sequence ID" value="BAT92601.1"/>
    <property type="molecule type" value="Genomic_DNA"/>
</dbReference>
<evidence type="ECO:0000313" key="3">
    <source>
        <dbReference type="Proteomes" id="UP000291084"/>
    </source>
</evidence>
<evidence type="ECO:0000313" key="2">
    <source>
        <dbReference type="EMBL" id="BAT92601.1"/>
    </source>
</evidence>
<gene>
    <name evidence="2" type="primary">Vigan.07G136100</name>
    <name evidence="2" type="ORF">VIGAN_07136100</name>
</gene>
<protein>
    <submittedName>
        <fullName evidence="2">Uncharacterized protein</fullName>
    </submittedName>
</protein>
<name>A0A0S3SIJ5_PHAAN</name>
<dbReference type="Proteomes" id="UP000291084">
    <property type="component" value="Chromosome 7"/>
</dbReference>
<organism evidence="2 3">
    <name type="scientific">Vigna angularis var. angularis</name>
    <dbReference type="NCBI Taxonomy" id="157739"/>
    <lineage>
        <taxon>Eukaryota</taxon>
        <taxon>Viridiplantae</taxon>
        <taxon>Streptophyta</taxon>
        <taxon>Embryophyta</taxon>
        <taxon>Tracheophyta</taxon>
        <taxon>Spermatophyta</taxon>
        <taxon>Magnoliopsida</taxon>
        <taxon>eudicotyledons</taxon>
        <taxon>Gunneridae</taxon>
        <taxon>Pentapetalae</taxon>
        <taxon>rosids</taxon>
        <taxon>fabids</taxon>
        <taxon>Fabales</taxon>
        <taxon>Fabaceae</taxon>
        <taxon>Papilionoideae</taxon>
        <taxon>50 kb inversion clade</taxon>
        <taxon>NPAAA clade</taxon>
        <taxon>indigoferoid/millettioid clade</taxon>
        <taxon>Phaseoleae</taxon>
        <taxon>Vigna</taxon>
    </lineage>
</organism>
<reference evidence="2 3" key="1">
    <citation type="journal article" date="2015" name="Sci. Rep.">
        <title>The power of single molecule real-time sequencing technology in the de novo assembly of a eukaryotic genome.</title>
        <authorList>
            <person name="Sakai H."/>
            <person name="Naito K."/>
            <person name="Ogiso-Tanaka E."/>
            <person name="Takahashi Y."/>
            <person name="Iseki K."/>
            <person name="Muto C."/>
            <person name="Satou K."/>
            <person name="Teruya K."/>
            <person name="Shiroma A."/>
            <person name="Shimoji M."/>
            <person name="Hirano T."/>
            <person name="Itoh T."/>
            <person name="Kaga A."/>
            <person name="Tomooka N."/>
        </authorList>
    </citation>
    <scope>NUCLEOTIDE SEQUENCE [LARGE SCALE GENOMIC DNA]</scope>
    <source>
        <strain evidence="3">cv. Shumari</strain>
    </source>
</reference>
<keyword evidence="3" id="KW-1185">Reference proteome</keyword>
<feature type="transmembrane region" description="Helical" evidence="1">
    <location>
        <begin position="81"/>
        <end position="105"/>
    </location>
</feature>
<dbReference type="AlphaFoldDB" id="A0A0S3SIJ5"/>
<sequence>MDQINSFLQQLHVICNSCVNFTKKICMSTRHMKALKQLNHLSKKVIFICKTVKDAHFVHILCKMEEWEFGLLSCLSQRACIFLDCMFDFFLPFFLYYCLLLIFLLGP</sequence>
<keyword evidence="1" id="KW-0472">Membrane</keyword>